<feature type="transmembrane region" description="Helical" evidence="9">
    <location>
        <begin position="434"/>
        <end position="453"/>
    </location>
</feature>
<feature type="transmembrane region" description="Helical" evidence="9">
    <location>
        <begin position="239"/>
        <end position="259"/>
    </location>
</feature>
<evidence type="ECO:0000256" key="2">
    <source>
        <dbReference type="ARBA" id="ARBA00022475"/>
    </source>
</evidence>
<dbReference type="GO" id="GO:0016763">
    <property type="term" value="F:pentosyltransferase activity"/>
    <property type="evidence" value="ECO:0007669"/>
    <property type="project" value="TreeGrafter"/>
</dbReference>
<feature type="compositionally biased region" description="Basic residues" evidence="8">
    <location>
        <begin position="560"/>
        <end position="570"/>
    </location>
</feature>
<dbReference type="GO" id="GO:0000030">
    <property type="term" value="F:mannosyltransferase activity"/>
    <property type="evidence" value="ECO:0007669"/>
    <property type="project" value="InterPro"/>
</dbReference>
<dbReference type="Proteomes" id="UP000614047">
    <property type="component" value="Unassembled WGS sequence"/>
</dbReference>
<keyword evidence="3" id="KW-0328">Glycosyltransferase</keyword>
<dbReference type="AlphaFoldDB" id="A0A931GPW8"/>
<name>A0A931GPW8_9ACTN</name>
<evidence type="ECO:0000256" key="6">
    <source>
        <dbReference type="ARBA" id="ARBA00022989"/>
    </source>
</evidence>
<feature type="compositionally biased region" description="Acidic residues" evidence="8">
    <location>
        <begin position="516"/>
        <end position="531"/>
    </location>
</feature>
<evidence type="ECO:0000259" key="10">
    <source>
        <dbReference type="Pfam" id="PF02366"/>
    </source>
</evidence>
<sequence length="579" mass="62028">MTDNATDDVTDDPARPAPARRGPLATPGGKWAIRPNLRARSVLSLAPFLLAFTGAVAVRWTVILGYPGVLWFTGDSYFYLGHALDPDPSASKSLGYSFLLTLLEPAHSLTLVAVLQHLMGLAVAVMVYALLRRAGLPGWAATLFTLPILYDAYQIELEHLLMSEAFFTFLIAAALTLLLWRTPPPDGTGGKGRRGPAWWMALAAGLLLGYAVLVRSAGAPLVPVVLLCLLARRGGLRPALLFGTAAAVPLIAYAAWFHGTYGTYALTTSDGLFLWGRTAPFADCAKMRPPSHQRALCLSDELRAEGRAPGNLIWRSEAPPRILYEDVTDPENNEILRDFAVRAILAQPGDYLRAVGDGLGMAFSPRRFPHPTASTEALYHFPGRPHVFPGGRSWGGEGSTALSDAMRYERSTALSRVVRPHADRLIAYQRAVHLPGPALGLLFAAGAAGILAARDRRGVLMAWTCAATLLVFPIASADFDYRYVVPAMPFACLAAGLALTRAFPRARPARTGGDGPEAEAEAADEDEDGDRDGDGDGDGDRDGDGDGDGDRDEDGEGRVSRRWGTRGSRHRGSDPASAP</sequence>
<protein>
    <recommendedName>
        <fullName evidence="10">ArnT-like N-terminal domain-containing protein</fullName>
    </recommendedName>
</protein>
<comment type="subcellular location">
    <subcellularLocation>
        <location evidence="1">Cell membrane</location>
        <topology evidence="1">Multi-pass membrane protein</topology>
    </subcellularLocation>
</comment>
<feature type="transmembrane region" description="Helical" evidence="9">
    <location>
        <begin position="109"/>
        <end position="131"/>
    </location>
</feature>
<comment type="caution">
    <text evidence="11">The sequence shown here is derived from an EMBL/GenBank/DDBJ whole genome shotgun (WGS) entry which is preliminary data.</text>
</comment>
<keyword evidence="4" id="KW-0808">Transferase</keyword>
<feature type="domain" description="ArnT-like N-terminal" evidence="10">
    <location>
        <begin position="111"/>
        <end position="229"/>
    </location>
</feature>
<dbReference type="Pfam" id="PF02366">
    <property type="entry name" value="PMT"/>
    <property type="match status" value="1"/>
</dbReference>
<feature type="compositionally biased region" description="Acidic residues" evidence="8">
    <location>
        <begin position="545"/>
        <end position="555"/>
    </location>
</feature>
<dbReference type="PANTHER" id="PTHR33908">
    <property type="entry name" value="MANNOSYLTRANSFERASE YKCB-RELATED"/>
    <property type="match status" value="1"/>
</dbReference>
<feature type="transmembrane region" description="Helical" evidence="9">
    <location>
        <begin position="200"/>
        <end position="227"/>
    </location>
</feature>
<keyword evidence="2" id="KW-1003">Cell membrane</keyword>
<accession>A0A931GPW8</accession>
<feature type="region of interest" description="Disordered" evidence="8">
    <location>
        <begin position="507"/>
        <end position="579"/>
    </location>
</feature>
<dbReference type="GO" id="GO:0005886">
    <property type="term" value="C:plasma membrane"/>
    <property type="evidence" value="ECO:0007669"/>
    <property type="project" value="UniProtKB-SubCell"/>
</dbReference>
<proteinExistence type="predicted"/>
<evidence type="ECO:0000256" key="1">
    <source>
        <dbReference type="ARBA" id="ARBA00004651"/>
    </source>
</evidence>
<evidence type="ECO:0000256" key="9">
    <source>
        <dbReference type="SAM" id="Phobius"/>
    </source>
</evidence>
<evidence type="ECO:0000256" key="3">
    <source>
        <dbReference type="ARBA" id="ARBA00022676"/>
    </source>
</evidence>
<feature type="compositionally biased region" description="Basic and acidic residues" evidence="8">
    <location>
        <begin position="532"/>
        <end position="544"/>
    </location>
</feature>
<evidence type="ECO:0000256" key="5">
    <source>
        <dbReference type="ARBA" id="ARBA00022692"/>
    </source>
</evidence>
<evidence type="ECO:0000313" key="11">
    <source>
        <dbReference type="EMBL" id="MBG6087814.1"/>
    </source>
</evidence>
<evidence type="ECO:0000313" key="12">
    <source>
        <dbReference type="Proteomes" id="UP000614047"/>
    </source>
</evidence>
<keyword evidence="12" id="KW-1185">Reference proteome</keyword>
<dbReference type="InterPro" id="IPR003342">
    <property type="entry name" value="ArnT-like_N"/>
</dbReference>
<dbReference type="RefSeq" id="WP_197010620.1">
    <property type="nucleotide sequence ID" value="NZ_BAABES010000008.1"/>
</dbReference>
<feature type="transmembrane region" description="Helical" evidence="9">
    <location>
        <begin position="160"/>
        <end position="180"/>
    </location>
</feature>
<evidence type="ECO:0000256" key="8">
    <source>
        <dbReference type="SAM" id="MobiDB-lite"/>
    </source>
</evidence>
<feature type="compositionally biased region" description="Low complexity" evidence="8">
    <location>
        <begin position="17"/>
        <end position="26"/>
    </location>
</feature>
<dbReference type="GO" id="GO:0009103">
    <property type="term" value="P:lipopolysaccharide biosynthetic process"/>
    <property type="evidence" value="ECO:0007669"/>
    <property type="project" value="UniProtKB-ARBA"/>
</dbReference>
<feature type="compositionally biased region" description="Acidic residues" evidence="8">
    <location>
        <begin position="1"/>
        <end position="11"/>
    </location>
</feature>
<feature type="transmembrane region" description="Helical" evidence="9">
    <location>
        <begin position="483"/>
        <end position="503"/>
    </location>
</feature>
<keyword evidence="6 9" id="KW-1133">Transmembrane helix</keyword>
<evidence type="ECO:0000256" key="4">
    <source>
        <dbReference type="ARBA" id="ARBA00022679"/>
    </source>
</evidence>
<reference evidence="11" key="1">
    <citation type="submission" date="2020-11" db="EMBL/GenBank/DDBJ databases">
        <title>Sequencing the genomes of 1000 actinobacteria strains.</title>
        <authorList>
            <person name="Klenk H.-P."/>
        </authorList>
    </citation>
    <scope>NUCLEOTIDE SEQUENCE</scope>
    <source>
        <strain evidence="11">DSM 43175</strain>
    </source>
</reference>
<evidence type="ECO:0000256" key="7">
    <source>
        <dbReference type="ARBA" id="ARBA00023136"/>
    </source>
</evidence>
<feature type="transmembrane region" description="Helical" evidence="9">
    <location>
        <begin position="460"/>
        <end position="477"/>
    </location>
</feature>
<keyword evidence="7 9" id="KW-0472">Membrane</keyword>
<gene>
    <name evidence="11" type="ORF">IW256_001927</name>
</gene>
<keyword evidence="5 9" id="KW-0812">Transmembrane</keyword>
<dbReference type="PANTHER" id="PTHR33908:SF11">
    <property type="entry name" value="MEMBRANE PROTEIN"/>
    <property type="match status" value="1"/>
</dbReference>
<feature type="transmembrane region" description="Helical" evidence="9">
    <location>
        <begin position="42"/>
        <end position="62"/>
    </location>
</feature>
<dbReference type="InterPro" id="IPR050297">
    <property type="entry name" value="LipidA_mod_glycosyltrf_83"/>
</dbReference>
<organism evidence="11 12">
    <name type="scientific">Actinomadura viridis</name>
    <dbReference type="NCBI Taxonomy" id="58110"/>
    <lineage>
        <taxon>Bacteria</taxon>
        <taxon>Bacillati</taxon>
        <taxon>Actinomycetota</taxon>
        <taxon>Actinomycetes</taxon>
        <taxon>Streptosporangiales</taxon>
        <taxon>Thermomonosporaceae</taxon>
        <taxon>Actinomadura</taxon>
    </lineage>
</organism>
<dbReference type="EMBL" id="JADOUA010000001">
    <property type="protein sequence ID" value="MBG6087814.1"/>
    <property type="molecule type" value="Genomic_DNA"/>
</dbReference>
<dbReference type="GO" id="GO:0006493">
    <property type="term" value="P:protein O-linked glycosylation"/>
    <property type="evidence" value="ECO:0007669"/>
    <property type="project" value="InterPro"/>
</dbReference>
<feature type="region of interest" description="Disordered" evidence="8">
    <location>
        <begin position="1"/>
        <end position="26"/>
    </location>
</feature>